<dbReference type="EMBL" id="QXFV01000673">
    <property type="protein sequence ID" value="KAE9031117.1"/>
    <property type="molecule type" value="Genomic_DNA"/>
</dbReference>
<dbReference type="Gene3D" id="2.40.70.10">
    <property type="entry name" value="Acid Proteases"/>
    <property type="match status" value="1"/>
</dbReference>
<sequence length="427" mass="46277">MQIPSKRRNYFYSNNRRCRAARDHRGAAAEVTSRDESAKVSFRLRTLARSVVYQIVLEEEARGVAACKELPMLAITDLPKTTGVARNSALERETRARELIVAAAGILVDRVMNALNARKRLIADPRTSRTATTSAITYVESAYDPVGNLVLWEVEHDAEPDELSKDELRPVPEGKRVTCAVGGLEAVSTGYIEDLPAEPLIDSGAVASLIDARVLKRLGLANAPLWSYLGCLKDVSCGNLRIKGEIELTLRLGTCAELRTFVVVDRLHVHAILGTDTLKAFRAVIELEENIMALKNTGETLPLGTTRVEKMHVTRIASAVRLRPGGQALVVTDVMGKAPDDTTVLLEGLPELDANVKFARTLCTVHGGKTIVEVCNASTDKLILTKGTPLAAATVMPKSAFNSLNSSRPTADNKDHPSPSPENKDSA</sequence>
<dbReference type="CDD" id="cd00303">
    <property type="entry name" value="retropepsin_like"/>
    <property type="match status" value="1"/>
</dbReference>
<accession>A0A6A3MJP6</accession>
<proteinExistence type="predicted"/>
<evidence type="ECO:0000313" key="3">
    <source>
        <dbReference type="EMBL" id="KAE9337950.1"/>
    </source>
</evidence>
<dbReference type="Proteomes" id="UP000434957">
    <property type="component" value="Unassembled WGS sequence"/>
</dbReference>
<feature type="compositionally biased region" description="Basic and acidic residues" evidence="1">
    <location>
        <begin position="411"/>
        <end position="427"/>
    </location>
</feature>
<dbReference type="InterPro" id="IPR021109">
    <property type="entry name" value="Peptidase_aspartic_dom_sf"/>
</dbReference>
<dbReference type="EMBL" id="QXFT01000684">
    <property type="protein sequence ID" value="KAE9337950.1"/>
    <property type="molecule type" value="Genomic_DNA"/>
</dbReference>
<comment type="caution">
    <text evidence="2">The sequence shown here is derived from an EMBL/GenBank/DDBJ whole genome shotgun (WGS) entry which is preliminary data.</text>
</comment>
<keyword evidence="5" id="KW-1185">Reference proteome</keyword>
<dbReference type="Proteomes" id="UP000429607">
    <property type="component" value="Unassembled WGS sequence"/>
</dbReference>
<protein>
    <submittedName>
        <fullName evidence="2">Uncharacterized protein</fullName>
    </submittedName>
</protein>
<organism evidence="2 4">
    <name type="scientific">Phytophthora rubi</name>
    <dbReference type="NCBI Taxonomy" id="129364"/>
    <lineage>
        <taxon>Eukaryota</taxon>
        <taxon>Sar</taxon>
        <taxon>Stramenopiles</taxon>
        <taxon>Oomycota</taxon>
        <taxon>Peronosporomycetes</taxon>
        <taxon>Peronosporales</taxon>
        <taxon>Peronosporaceae</taxon>
        <taxon>Phytophthora</taxon>
    </lineage>
</organism>
<evidence type="ECO:0000256" key="1">
    <source>
        <dbReference type="SAM" id="MobiDB-lite"/>
    </source>
</evidence>
<evidence type="ECO:0000313" key="2">
    <source>
        <dbReference type="EMBL" id="KAE9031117.1"/>
    </source>
</evidence>
<gene>
    <name evidence="2" type="ORF">PR001_g11089</name>
    <name evidence="3" type="ORF">PR003_g11757</name>
</gene>
<feature type="compositionally biased region" description="Polar residues" evidence="1">
    <location>
        <begin position="401"/>
        <end position="410"/>
    </location>
</feature>
<dbReference type="AlphaFoldDB" id="A0A6A3MJP6"/>
<evidence type="ECO:0000313" key="4">
    <source>
        <dbReference type="Proteomes" id="UP000429607"/>
    </source>
</evidence>
<feature type="region of interest" description="Disordered" evidence="1">
    <location>
        <begin position="401"/>
        <end position="427"/>
    </location>
</feature>
<name>A0A6A3MJP6_9STRA</name>
<dbReference type="SUPFAM" id="SSF50630">
    <property type="entry name" value="Acid proteases"/>
    <property type="match status" value="1"/>
</dbReference>
<reference evidence="2 4" key="1">
    <citation type="submission" date="2018-09" db="EMBL/GenBank/DDBJ databases">
        <title>Genomic investigation of the strawberry pathogen Phytophthora fragariae indicates pathogenicity is determined by transcriptional variation in three key races.</title>
        <authorList>
            <person name="Adams T.M."/>
            <person name="Armitage A.D."/>
            <person name="Sobczyk M.K."/>
            <person name="Bates H.J."/>
            <person name="Dunwell J.M."/>
            <person name="Nellist C.F."/>
            <person name="Harrison R.J."/>
        </authorList>
    </citation>
    <scope>NUCLEOTIDE SEQUENCE [LARGE SCALE GENOMIC DNA]</scope>
    <source>
        <strain evidence="2 4">SCRP249</strain>
        <strain evidence="3 5">SCRP333</strain>
    </source>
</reference>
<evidence type="ECO:0000313" key="5">
    <source>
        <dbReference type="Proteomes" id="UP000434957"/>
    </source>
</evidence>